<evidence type="ECO:0000313" key="3">
    <source>
        <dbReference type="Proteomes" id="UP001596296"/>
    </source>
</evidence>
<feature type="compositionally biased region" description="Acidic residues" evidence="1">
    <location>
        <begin position="77"/>
        <end position="92"/>
    </location>
</feature>
<feature type="compositionally biased region" description="Polar residues" evidence="1">
    <location>
        <begin position="19"/>
        <end position="30"/>
    </location>
</feature>
<keyword evidence="3" id="KW-1185">Reference proteome</keyword>
<protein>
    <recommendedName>
        <fullName evidence="4">Conditioned medium-induced protein 4</fullName>
    </recommendedName>
</protein>
<dbReference type="RefSeq" id="WP_379742138.1">
    <property type="nucleotide sequence ID" value="NZ_JBHSVN010000001.1"/>
</dbReference>
<feature type="region of interest" description="Disordered" evidence="1">
    <location>
        <begin position="208"/>
        <end position="230"/>
    </location>
</feature>
<gene>
    <name evidence="2" type="ORF">ACFQE9_06585</name>
</gene>
<evidence type="ECO:0000256" key="1">
    <source>
        <dbReference type="SAM" id="MobiDB-lite"/>
    </source>
</evidence>
<sequence>MDEKTAELRDIFVDATGAETVTESQESGRGSLTDRDDATVTRRVQELIATMRERYAFSSDLPDSAYERVVRAHFEGDGDGNDGSGESDDAGSDDAAIAADLASAAEDPNAELDAAPEISSEDVFRARMDLHLVRDDDREFPVEFEAVTRLVLAGATTAELAEELGIDAETAARCRRVAEADVESTRANHRFRDEFRELLTDVELEETHATDAREDGLREAAEDIETDVSF</sequence>
<reference evidence="2 3" key="1">
    <citation type="journal article" date="2019" name="Int. J. Syst. Evol. Microbiol.">
        <title>The Global Catalogue of Microorganisms (GCM) 10K type strain sequencing project: providing services to taxonomists for standard genome sequencing and annotation.</title>
        <authorList>
            <consortium name="The Broad Institute Genomics Platform"/>
            <consortium name="The Broad Institute Genome Sequencing Center for Infectious Disease"/>
            <person name="Wu L."/>
            <person name="Ma J."/>
        </authorList>
    </citation>
    <scope>NUCLEOTIDE SEQUENCE [LARGE SCALE GENOMIC DNA]</scope>
    <source>
        <strain evidence="2 3">SKJ47</strain>
    </source>
</reference>
<evidence type="ECO:0008006" key="4">
    <source>
        <dbReference type="Google" id="ProtNLM"/>
    </source>
</evidence>
<proteinExistence type="predicted"/>
<dbReference type="Proteomes" id="UP001596296">
    <property type="component" value="Unassembled WGS sequence"/>
</dbReference>
<accession>A0ABD5URV8</accession>
<feature type="region of interest" description="Disordered" evidence="1">
    <location>
        <begin position="16"/>
        <end position="40"/>
    </location>
</feature>
<comment type="caution">
    <text evidence="2">The sequence shown here is derived from an EMBL/GenBank/DDBJ whole genome shotgun (WGS) entry which is preliminary data.</text>
</comment>
<feature type="compositionally biased region" description="Basic and acidic residues" evidence="1">
    <location>
        <begin position="208"/>
        <end position="221"/>
    </location>
</feature>
<dbReference type="EMBL" id="JBHSXL010000006">
    <property type="protein sequence ID" value="MFC6892274.1"/>
    <property type="molecule type" value="Genomic_DNA"/>
</dbReference>
<organism evidence="2 3">
    <name type="scientific">Halopenitus salinus</name>
    <dbReference type="NCBI Taxonomy" id="1198295"/>
    <lineage>
        <taxon>Archaea</taxon>
        <taxon>Methanobacteriati</taxon>
        <taxon>Methanobacteriota</taxon>
        <taxon>Stenosarchaea group</taxon>
        <taxon>Halobacteria</taxon>
        <taxon>Halobacteriales</taxon>
        <taxon>Haloferacaceae</taxon>
        <taxon>Halopenitus</taxon>
    </lineage>
</organism>
<feature type="region of interest" description="Disordered" evidence="1">
    <location>
        <begin position="73"/>
        <end position="92"/>
    </location>
</feature>
<evidence type="ECO:0000313" key="2">
    <source>
        <dbReference type="EMBL" id="MFC6892274.1"/>
    </source>
</evidence>
<name>A0ABD5URV8_9EURY</name>
<dbReference type="AlphaFoldDB" id="A0ABD5URV8"/>